<dbReference type="EMBL" id="CASHSV030000001">
    <property type="protein sequence ID" value="CAJ2630484.1"/>
    <property type="molecule type" value="Genomic_DNA"/>
</dbReference>
<gene>
    <name evidence="1" type="ORF">MILVUS5_LOCUS2255</name>
</gene>
<sequence>MAATAEDRISSLSDDILHRILSFNTTKDAVTASTLSKRWVDLWHTIPFLNFTNNKLLHNSESILRFNLFVCSVLLSRSTVGGSINTFHLDVVYANRKHLDSLITPNLNIWLKLIVKRQLNHLNLHLSFNDVYDENSIFYVRPKLPNSIFSCKTLVVLNLSCFDVKGFSFSNIEFGFPSLKTLHLTNISFNDDENFMLLLAGCSVLEDLKVCKVFFDVQKEVEECQMAESLSLSKLIRADITYFWSEFPIKALFNSKFLRMQKQLYYYYELPIFHNLTHLVINNVSDELPRMLKCFPKLQNLVIYQKRQTKWDWYEFEDEQESWIVPISVPRCFSLNLRTCIMHGVGLLDLRHDIMLARYILNNARVLETMTIWSYRKQPEIERELSSYPRASATCQLSVY</sequence>
<evidence type="ECO:0000313" key="2">
    <source>
        <dbReference type="Proteomes" id="UP001177021"/>
    </source>
</evidence>
<protein>
    <submittedName>
        <fullName evidence="1">Uncharacterized protein</fullName>
    </submittedName>
</protein>
<proteinExistence type="predicted"/>
<reference evidence="1" key="1">
    <citation type="submission" date="2023-10" db="EMBL/GenBank/DDBJ databases">
        <authorList>
            <person name="Rodriguez Cubillos JULIANA M."/>
            <person name="De Vega J."/>
        </authorList>
    </citation>
    <scope>NUCLEOTIDE SEQUENCE</scope>
</reference>
<keyword evidence="2" id="KW-1185">Reference proteome</keyword>
<organism evidence="1 2">
    <name type="scientific">Trifolium pratense</name>
    <name type="common">Red clover</name>
    <dbReference type="NCBI Taxonomy" id="57577"/>
    <lineage>
        <taxon>Eukaryota</taxon>
        <taxon>Viridiplantae</taxon>
        <taxon>Streptophyta</taxon>
        <taxon>Embryophyta</taxon>
        <taxon>Tracheophyta</taxon>
        <taxon>Spermatophyta</taxon>
        <taxon>Magnoliopsida</taxon>
        <taxon>eudicotyledons</taxon>
        <taxon>Gunneridae</taxon>
        <taxon>Pentapetalae</taxon>
        <taxon>rosids</taxon>
        <taxon>fabids</taxon>
        <taxon>Fabales</taxon>
        <taxon>Fabaceae</taxon>
        <taxon>Papilionoideae</taxon>
        <taxon>50 kb inversion clade</taxon>
        <taxon>NPAAA clade</taxon>
        <taxon>Hologalegina</taxon>
        <taxon>IRL clade</taxon>
        <taxon>Trifolieae</taxon>
        <taxon>Trifolium</taxon>
    </lineage>
</organism>
<name>A0ACB0IE94_TRIPR</name>
<dbReference type="Proteomes" id="UP001177021">
    <property type="component" value="Unassembled WGS sequence"/>
</dbReference>
<evidence type="ECO:0000313" key="1">
    <source>
        <dbReference type="EMBL" id="CAJ2630484.1"/>
    </source>
</evidence>
<comment type="caution">
    <text evidence="1">The sequence shown here is derived from an EMBL/GenBank/DDBJ whole genome shotgun (WGS) entry which is preliminary data.</text>
</comment>
<accession>A0ACB0IE94</accession>